<dbReference type="AlphaFoldDB" id="A0A0C2W1X8"/>
<sequence>MLNDIKEEETAFHRLLRDTSLYENDSLLYHYNGFKSYNSLIAGNVHQFMKRDLNILHQNTPSVIDGLDDRLYLETLLTAHYKVEPTERLREIPYGYNEAFQTENYTVLEQITPLPPAFTFKEAISKEAFDSLSYGKRDQVLLSAAVMEEPNLPSYDLETLYTDTRSIEPEDAIEMRNVGLNDDGYWTTIKPENGAFVFGNPFYGMGAGEVLVTVSFKEKNFWIYTLSLNQKHIRNNGEKNIYNYPRDEFVFKIDTNHEKINLSFTPGQYDIQKIEAEYQPYEVFDRILQQQLTQASTNIEFDNNRLSMTVDPDGDEVLFVAVPYHKGWSVEVDGEKRDVQEIQSAFIGVPVYKWDEKVILTYRTPGLIPGMMLGMLSLLIIAWIMYRRKKYSS</sequence>
<evidence type="ECO:0008006" key="4">
    <source>
        <dbReference type="Google" id="ProtNLM"/>
    </source>
</evidence>
<gene>
    <name evidence="2" type="ORF">KP78_06320</name>
</gene>
<reference evidence="2 3" key="1">
    <citation type="submission" date="2015-01" db="EMBL/GenBank/DDBJ databases">
        <title>Genome sequencing of Jeotgalibacillus soli.</title>
        <authorList>
            <person name="Goh K.M."/>
            <person name="Chan K.-G."/>
            <person name="Yaakop A.S."/>
            <person name="Ee R."/>
            <person name="Gan H.M."/>
            <person name="Chan C.S."/>
        </authorList>
    </citation>
    <scope>NUCLEOTIDE SEQUENCE [LARGE SCALE GENOMIC DNA]</scope>
    <source>
        <strain evidence="2 3">P9</strain>
    </source>
</reference>
<dbReference type="PANTHER" id="PTHR38454">
    <property type="entry name" value="INTEGRAL MEMBRANE PROTEIN-RELATED"/>
    <property type="match status" value="1"/>
</dbReference>
<dbReference type="InterPro" id="IPR018580">
    <property type="entry name" value="Uncharacterised_YfhO"/>
</dbReference>
<evidence type="ECO:0000313" key="3">
    <source>
        <dbReference type="Proteomes" id="UP000031938"/>
    </source>
</evidence>
<dbReference type="PATRIC" id="fig|889306.3.peg.630"/>
<name>A0A0C2W1X8_9BACL</name>
<keyword evidence="3" id="KW-1185">Reference proteome</keyword>
<dbReference type="OrthoDB" id="9815466at2"/>
<protein>
    <recommendedName>
        <fullName evidence="4">Bacterial membrane protein YfhO</fullName>
    </recommendedName>
</protein>
<organism evidence="2 3">
    <name type="scientific">Jeotgalibacillus soli</name>
    <dbReference type="NCBI Taxonomy" id="889306"/>
    <lineage>
        <taxon>Bacteria</taxon>
        <taxon>Bacillati</taxon>
        <taxon>Bacillota</taxon>
        <taxon>Bacilli</taxon>
        <taxon>Bacillales</taxon>
        <taxon>Caryophanaceae</taxon>
        <taxon>Jeotgalibacillus</taxon>
    </lineage>
</organism>
<dbReference type="Pfam" id="PF09586">
    <property type="entry name" value="YfhO"/>
    <property type="match status" value="1"/>
</dbReference>
<dbReference type="STRING" id="889306.KP78_06320"/>
<evidence type="ECO:0000256" key="1">
    <source>
        <dbReference type="SAM" id="Phobius"/>
    </source>
</evidence>
<keyword evidence="1" id="KW-0812">Transmembrane</keyword>
<proteinExistence type="predicted"/>
<evidence type="ECO:0000313" key="2">
    <source>
        <dbReference type="EMBL" id="KIL50631.1"/>
    </source>
</evidence>
<comment type="caution">
    <text evidence="2">The sequence shown here is derived from an EMBL/GenBank/DDBJ whole genome shotgun (WGS) entry which is preliminary data.</text>
</comment>
<dbReference type="EMBL" id="JXRP01000008">
    <property type="protein sequence ID" value="KIL50631.1"/>
    <property type="molecule type" value="Genomic_DNA"/>
</dbReference>
<keyword evidence="1" id="KW-1133">Transmembrane helix</keyword>
<accession>A0A0C2W1X8</accession>
<dbReference type="PANTHER" id="PTHR38454:SF1">
    <property type="entry name" value="INTEGRAL MEMBRANE PROTEIN"/>
    <property type="match status" value="1"/>
</dbReference>
<dbReference type="Proteomes" id="UP000031938">
    <property type="component" value="Unassembled WGS sequence"/>
</dbReference>
<keyword evidence="1" id="KW-0472">Membrane</keyword>
<feature type="transmembrane region" description="Helical" evidence="1">
    <location>
        <begin position="367"/>
        <end position="386"/>
    </location>
</feature>